<evidence type="ECO:0000313" key="4">
    <source>
        <dbReference type="Proteomes" id="UP001388259"/>
    </source>
</evidence>
<sequence>MKRSKYLIPIFVFAMALVSCSSDDETGGGGDPTPVAILANLYATSNTSTAIQSYDFTPNGIALRLLLTSSENNEGVYYDEDSSELVVSSRSQRAINTYSNIDNVESGNNLSLFLSSDTVLESPRDLAVKDDYYIISDNADLDNNPDTDEGRFFIFKRDDDGYTLRNIVTVNYAVWGIELIGNDLYSVVDKTSDVAVLKNFISTYTTDVTATPDKQITIEGITRTHGITEDGGFVILTDIGDAANDGDGAFHFINGFVSKFEATANGGTLSFAGNQVRVSGRLTELGNPVAVEYDSASQTVFIAERANEGGKILFFSEIGAGGNLVPNLSSPFAGASSLYFIDR</sequence>
<organism evidence="2 4">
    <name type="scientific">Aequorivita flava</name>
    <dbReference type="NCBI Taxonomy" id="3114371"/>
    <lineage>
        <taxon>Bacteria</taxon>
        <taxon>Pseudomonadati</taxon>
        <taxon>Bacteroidota</taxon>
        <taxon>Flavobacteriia</taxon>
        <taxon>Flavobacteriales</taxon>
        <taxon>Flavobacteriaceae</taxon>
        <taxon>Aequorivita</taxon>
    </lineage>
</organism>
<evidence type="ECO:0000256" key="1">
    <source>
        <dbReference type="SAM" id="SignalP"/>
    </source>
</evidence>
<dbReference type="EMBL" id="JBANCF010000001">
    <property type="protein sequence ID" value="MEM0572318.1"/>
    <property type="molecule type" value="Genomic_DNA"/>
</dbReference>
<evidence type="ECO:0000313" key="3">
    <source>
        <dbReference type="EMBL" id="MEM0572318.1"/>
    </source>
</evidence>
<dbReference type="PROSITE" id="PS51257">
    <property type="entry name" value="PROKAR_LIPOPROTEIN"/>
    <property type="match status" value="1"/>
</dbReference>
<dbReference type="EMBL" id="JAZBJM010000001">
    <property type="protein sequence ID" value="MEM0516941.1"/>
    <property type="molecule type" value="Genomic_DNA"/>
</dbReference>
<proteinExistence type="predicted"/>
<reference evidence="2 5" key="1">
    <citation type="submission" date="2024-01" db="EMBL/GenBank/DDBJ databases">
        <title>Aequorivita flavus sp. nov., isolated from deep-sea sediment.</title>
        <authorList>
            <person name="Chen X."/>
        </authorList>
    </citation>
    <scope>NUCLEOTIDE SEQUENCE</scope>
    <source>
        <strain evidence="2">MCCC 1A16923</strain>
        <strain evidence="3 5">MCCC 1A16935</strain>
    </source>
</reference>
<evidence type="ECO:0008006" key="6">
    <source>
        <dbReference type="Google" id="ProtNLM"/>
    </source>
</evidence>
<keyword evidence="5" id="KW-1185">Reference proteome</keyword>
<dbReference type="SUPFAM" id="SSF63825">
    <property type="entry name" value="YWTD domain"/>
    <property type="match status" value="1"/>
</dbReference>
<feature type="chain" id="PRO_5044346911" description="DUF4249 family protein" evidence="1">
    <location>
        <begin position="22"/>
        <end position="343"/>
    </location>
</feature>
<dbReference type="AlphaFoldDB" id="A0AB35YNM2"/>
<dbReference type="RefSeq" id="WP_279447853.1">
    <property type="nucleotide sequence ID" value="NZ_JAZBJM010000001.1"/>
</dbReference>
<evidence type="ECO:0000313" key="5">
    <source>
        <dbReference type="Proteomes" id="UP001390963"/>
    </source>
</evidence>
<gene>
    <name evidence="3" type="ORF">VZD24_02215</name>
    <name evidence="2" type="ORF">VZD85_01145</name>
</gene>
<evidence type="ECO:0000313" key="2">
    <source>
        <dbReference type="EMBL" id="MEM0516941.1"/>
    </source>
</evidence>
<accession>A0AB35YNM2</accession>
<dbReference type="Proteomes" id="UP001388259">
    <property type="component" value="Unassembled WGS sequence"/>
</dbReference>
<name>A0AB35YNM2_9FLAO</name>
<protein>
    <recommendedName>
        <fullName evidence="6">DUF4249 family protein</fullName>
    </recommendedName>
</protein>
<dbReference type="Proteomes" id="UP001390963">
    <property type="component" value="Unassembled WGS sequence"/>
</dbReference>
<feature type="signal peptide" evidence="1">
    <location>
        <begin position="1"/>
        <end position="21"/>
    </location>
</feature>
<keyword evidence="1" id="KW-0732">Signal</keyword>
<comment type="caution">
    <text evidence="2">The sequence shown here is derived from an EMBL/GenBank/DDBJ whole genome shotgun (WGS) entry which is preliminary data.</text>
</comment>